<dbReference type="InterPro" id="IPR039693">
    <property type="entry name" value="Rtr1/RPAP2"/>
</dbReference>
<evidence type="ECO:0000256" key="10">
    <source>
        <dbReference type="ARBA" id="ARBA00048336"/>
    </source>
</evidence>
<evidence type="ECO:0000256" key="3">
    <source>
        <dbReference type="ARBA" id="ARBA00022723"/>
    </source>
</evidence>
<evidence type="ECO:0000313" key="16">
    <source>
        <dbReference type="Proteomes" id="UP000620104"/>
    </source>
</evidence>
<sequence>MSAPRNPALLQVQVRWSNGDNKEFPTTVPGDTAILRESQQFRKDIEREVERWMDVLMELPCADRELFRRAVRHHATFEDVHSFRSLHLVQSLYLQPNLYDEVLHERHLASICSYPTCNKRPRRPYSEESRWKITQHTSRNTSIRGPNKRDVVQVAGNPEDGFCSPTCTTRSRWYRSQLSIEPVWARPEIDIGDLKAYQKTTRQGQQTLSSAGEVDLLEDMEDRGEIVIKIGQIKKLGSSEQEEEVDAKSKNQQKSSAAKEKAASDEPIPLSTNPLPISELVAEAPTQPSTFMQKLESTLASLRIYEKESIPQPSQPQIQTADEPQRNLNAVSTSSANPDTRPLKPDLVEHQSGVKGDESSRPASALEANRPAVPPVGAEHNHPDAQESDWEDESEDEETQKVFELALAAREQLKDGSF</sequence>
<feature type="domain" description="RTR1-type" evidence="14">
    <location>
        <begin position="89"/>
        <end position="187"/>
    </location>
</feature>
<keyword evidence="6 12" id="KW-0862">Zinc</keyword>
<reference evidence="15" key="1">
    <citation type="submission" date="2020-07" db="EMBL/GenBank/DDBJ databases">
        <title>Draft Genome Sequence of a Deep-Sea Yeast, Naganishia (Cryptococcus) liquefaciens strain N6.</title>
        <authorList>
            <person name="Han Y.W."/>
            <person name="Kajitani R."/>
            <person name="Morimoto H."/>
            <person name="Parhat M."/>
            <person name="Tsubouchi H."/>
            <person name="Bakenova O."/>
            <person name="Ogata M."/>
            <person name="Argunhan B."/>
            <person name="Aoki R."/>
            <person name="Kajiwara S."/>
            <person name="Itoh T."/>
            <person name="Iwasaki H."/>
        </authorList>
    </citation>
    <scope>NUCLEOTIDE SEQUENCE</scope>
    <source>
        <strain evidence="15">N6</strain>
    </source>
</reference>
<evidence type="ECO:0000256" key="6">
    <source>
        <dbReference type="ARBA" id="ARBA00022833"/>
    </source>
</evidence>
<feature type="region of interest" description="Disordered" evidence="13">
    <location>
        <begin position="237"/>
        <end position="294"/>
    </location>
</feature>
<feature type="compositionally biased region" description="Low complexity" evidence="13">
    <location>
        <begin position="310"/>
        <end position="319"/>
    </location>
</feature>
<dbReference type="GO" id="GO:0005737">
    <property type="term" value="C:cytoplasm"/>
    <property type="evidence" value="ECO:0007669"/>
    <property type="project" value="TreeGrafter"/>
</dbReference>
<dbReference type="InterPro" id="IPR038534">
    <property type="entry name" value="Rtr1/RPAP2_sf"/>
</dbReference>
<evidence type="ECO:0000256" key="1">
    <source>
        <dbReference type="ARBA" id="ARBA00004123"/>
    </source>
</evidence>
<dbReference type="Proteomes" id="UP000620104">
    <property type="component" value="Unassembled WGS sequence"/>
</dbReference>
<gene>
    <name evidence="15" type="ORF">NliqN6_5684</name>
</gene>
<evidence type="ECO:0000256" key="8">
    <source>
        <dbReference type="ARBA" id="ARBA00023242"/>
    </source>
</evidence>
<evidence type="ECO:0000313" key="15">
    <source>
        <dbReference type="EMBL" id="GHJ89282.1"/>
    </source>
</evidence>
<evidence type="ECO:0000256" key="9">
    <source>
        <dbReference type="ARBA" id="ARBA00047761"/>
    </source>
</evidence>
<comment type="caution">
    <text evidence="15">The sequence shown here is derived from an EMBL/GenBank/DDBJ whole genome shotgun (WGS) entry which is preliminary data.</text>
</comment>
<dbReference type="Pfam" id="PF04181">
    <property type="entry name" value="RPAP2_Rtr1"/>
    <property type="match status" value="1"/>
</dbReference>
<comment type="similarity">
    <text evidence="2 11 12">Belongs to the RPAP2 family.</text>
</comment>
<organism evidence="15 16">
    <name type="scientific">Naganishia liquefaciens</name>
    <dbReference type="NCBI Taxonomy" id="104408"/>
    <lineage>
        <taxon>Eukaryota</taxon>
        <taxon>Fungi</taxon>
        <taxon>Dikarya</taxon>
        <taxon>Basidiomycota</taxon>
        <taxon>Agaricomycotina</taxon>
        <taxon>Tremellomycetes</taxon>
        <taxon>Filobasidiales</taxon>
        <taxon>Filobasidiaceae</taxon>
        <taxon>Naganishia</taxon>
    </lineage>
</organism>
<dbReference type="EMBL" id="BLZA01000040">
    <property type="protein sequence ID" value="GHJ89282.1"/>
    <property type="molecule type" value="Genomic_DNA"/>
</dbReference>
<keyword evidence="7 12" id="KW-0904">Protein phosphatase</keyword>
<evidence type="ECO:0000256" key="5">
    <source>
        <dbReference type="ARBA" id="ARBA00022801"/>
    </source>
</evidence>
<name>A0A8H3TY79_9TREE</name>
<feature type="compositionally biased region" description="Polar residues" evidence="13">
    <location>
        <begin position="320"/>
        <end position="338"/>
    </location>
</feature>
<dbReference type="OrthoDB" id="2590500at2759"/>
<comment type="subcellular location">
    <subcellularLocation>
        <location evidence="1 12">Nucleus</location>
    </subcellularLocation>
</comment>
<dbReference type="GO" id="GO:0008420">
    <property type="term" value="F:RNA polymerase II CTD heptapeptide repeat phosphatase activity"/>
    <property type="evidence" value="ECO:0007669"/>
    <property type="project" value="UniProtKB-UniRule"/>
</dbReference>
<dbReference type="Gene3D" id="1.25.40.820">
    <property type="match status" value="1"/>
</dbReference>
<dbReference type="InterPro" id="IPR007308">
    <property type="entry name" value="Rtr1/RPAP2_dom"/>
</dbReference>
<dbReference type="GO" id="GO:0043175">
    <property type="term" value="F:RNA polymerase core enzyme binding"/>
    <property type="evidence" value="ECO:0007669"/>
    <property type="project" value="UniProtKB-UniRule"/>
</dbReference>
<dbReference type="GO" id="GO:0005634">
    <property type="term" value="C:nucleus"/>
    <property type="evidence" value="ECO:0007669"/>
    <property type="project" value="UniProtKB-SubCell"/>
</dbReference>
<dbReference type="AlphaFoldDB" id="A0A8H3TY79"/>
<comment type="catalytic activity">
    <reaction evidence="10 12">
        <text>O-phospho-L-threonyl-[protein] + H2O = L-threonyl-[protein] + phosphate</text>
        <dbReference type="Rhea" id="RHEA:47004"/>
        <dbReference type="Rhea" id="RHEA-COMP:11060"/>
        <dbReference type="Rhea" id="RHEA-COMP:11605"/>
        <dbReference type="ChEBI" id="CHEBI:15377"/>
        <dbReference type="ChEBI" id="CHEBI:30013"/>
        <dbReference type="ChEBI" id="CHEBI:43474"/>
        <dbReference type="ChEBI" id="CHEBI:61977"/>
        <dbReference type="EC" id="3.1.3.16"/>
    </reaction>
</comment>
<evidence type="ECO:0000259" key="14">
    <source>
        <dbReference type="PROSITE" id="PS51479"/>
    </source>
</evidence>
<keyword evidence="3 12" id="KW-0479">Metal-binding</keyword>
<accession>A0A8H3TY79</accession>
<evidence type="ECO:0000256" key="12">
    <source>
        <dbReference type="RuleBase" id="RU367080"/>
    </source>
</evidence>
<keyword evidence="16" id="KW-1185">Reference proteome</keyword>
<protein>
    <recommendedName>
        <fullName evidence="12">RNA polymerase II subunit B1 CTD phosphatase RPAP2 homolog</fullName>
        <ecNumber evidence="12">3.1.3.16</ecNumber>
    </recommendedName>
</protein>
<dbReference type="PANTHER" id="PTHR14732:SF0">
    <property type="entry name" value="RNA POLYMERASE II SUBUNIT B1 CTD PHOSPHATASE RPAP2-RELATED"/>
    <property type="match status" value="1"/>
</dbReference>
<keyword evidence="5 12" id="KW-0378">Hydrolase</keyword>
<comment type="function">
    <text evidence="12">Putative RNA polymerase II subunit B1 C-terminal domain (CTD) phosphatase involved in RNA polymerase II transcription regulation.</text>
</comment>
<evidence type="ECO:0000256" key="13">
    <source>
        <dbReference type="SAM" id="MobiDB-lite"/>
    </source>
</evidence>
<comment type="catalytic activity">
    <reaction evidence="9 12">
        <text>O-phospho-L-seryl-[protein] + H2O = L-seryl-[protein] + phosphate</text>
        <dbReference type="Rhea" id="RHEA:20629"/>
        <dbReference type="Rhea" id="RHEA-COMP:9863"/>
        <dbReference type="Rhea" id="RHEA-COMP:11604"/>
        <dbReference type="ChEBI" id="CHEBI:15377"/>
        <dbReference type="ChEBI" id="CHEBI:29999"/>
        <dbReference type="ChEBI" id="CHEBI:43474"/>
        <dbReference type="ChEBI" id="CHEBI:83421"/>
        <dbReference type="EC" id="3.1.3.16"/>
    </reaction>
</comment>
<proteinExistence type="inferred from homology"/>
<evidence type="ECO:0000256" key="2">
    <source>
        <dbReference type="ARBA" id="ARBA00005676"/>
    </source>
</evidence>
<evidence type="ECO:0000256" key="11">
    <source>
        <dbReference type="PROSITE-ProRule" id="PRU00812"/>
    </source>
</evidence>
<dbReference type="EC" id="3.1.3.16" evidence="12"/>
<dbReference type="GO" id="GO:0008270">
    <property type="term" value="F:zinc ion binding"/>
    <property type="evidence" value="ECO:0007669"/>
    <property type="project" value="UniProtKB-KW"/>
</dbReference>
<keyword evidence="8 12" id="KW-0539">Nucleus</keyword>
<dbReference type="PANTHER" id="PTHR14732">
    <property type="entry name" value="RNA POLYMERASE II SUBUNIT B1 CTD PHOSPHATASE RPAP2-RELATED"/>
    <property type="match status" value="1"/>
</dbReference>
<evidence type="ECO:0000256" key="7">
    <source>
        <dbReference type="ARBA" id="ARBA00022912"/>
    </source>
</evidence>
<dbReference type="PROSITE" id="PS51479">
    <property type="entry name" value="ZF_RTR1"/>
    <property type="match status" value="1"/>
</dbReference>
<evidence type="ECO:0000256" key="4">
    <source>
        <dbReference type="ARBA" id="ARBA00022771"/>
    </source>
</evidence>
<keyword evidence="4 12" id="KW-0863">Zinc-finger</keyword>
<feature type="region of interest" description="Disordered" evidence="13">
    <location>
        <begin position="306"/>
        <end position="400"/>
    </location>
</feature>
<feature type="compositionally biased region" description="Acidic residues" evidence="13">
    <location>
        <begin position="386"/>
        <end position="398"/>
    </location>
</feature>